<organism evidence="3 4">
    <name type="scientific">Amycolatopsis balhimycina DSM 5908</name>
    <dbReference type="NCBI Taxonomy" id="1081091"/>
    <lineage>
        <taxon>Bacteria</taxon>
        <taxon>Bacillati</taxon>
        <taxon>Actinomycetota</taxon>
        <taxon>Actinomycetes</taxon>
        <taxon>Pseudonocardiales</taxon>
        <taxon>Pseudonocardiaceae</taxon>
        <taxon>Amycolatopsis</taxon>
    </lineage>
</organism>
<accession>A0A428W066</accession>
<protein>
    <submittedName>
        <fullName evidence="3">VCBS repeat-containing protein</fullName>
    </submittedName>
</protein>
<dbReference type="RefSeq" id="WP_020640477.1">
    <property type="nucleotide sequence ID" value="NZ_QHHU01000085.1"/>
</dbReference>
<dbReference type="EMBL" id="QHHU01000085">
    <property type="protein sequence ID" value="RSM36458.1"/>
    <property type="molecule type" value="Genomic_DNA"/>
</dbReference>
<keyword evidence="4" id="KW-1185">Reference proteome</keyword>
<comment type="caution">
    <text evidence="3">The sequence shown here is derived from an EMBL/GenBank/DDBJ whole genome shotgun (WGS) entry which is preliminary data.</text>
</comment>
<evidence type="ECO:0000313" key="4">
    <source>
        <dbReference type="Proteomes" id="UP000286716"/>
    </source>
</evidence>
<dbReference type="Proteomes" id="UP000286716">
    <property type="component" value="Unassembled WGS sequence"/>
</dbReference>
<dbReference type="SUPFAM" id="SSF69318">
    <property type="entry name" value="Integrin alpha N-terminal domain"/>
    <property type="match status" value="1"/>
</dbReference>
<dbReference type="InterPro" id="IPR028994">
    <property type="entry name" value="Integrin_alpha_N"/>
</dbReference>
<evidence type="ECO:0000256" key="1">
    <source>
        <dbReference type="ARBA" id="ARBA00022729"/>
    </source>
</evidence>
<dbReference type="InterPro" id="IPR013517">
    <property type="entry name" value="FG-GAP"/>
</dbReference>
<evidence type="ECO:0000256" key="2">
    <source>
        <dbReference type="SAM" id="MobiDB-lite"/>
    </source>
</evidence>
<name>A0A428W066_AMYBA</name>
<gene>
    <name evidence="3" type="ORF">DMA12_40225</name>
</gene>
<keyword evidence="1" id="KW-0732">Signal</keyword>
<reference evidence="3 4" key="1">
    <citation type="submission" date="2018-05" db="EMBL/GenBank/DDBJ databases">
        <title>Evolution of GPA BGCs.</title>
        <authorList>
            <person name="Waglechner N."/>
            <person name="Wright G.D."/>
        </authorList>
    </citation>
    <scope>NUCLEOTIDE SEQUENCE [LARGE SCALE GENOMIC DNA]</scope>
    <source>
        <strain evidence="3 4">DSM 5908</strain>
    </source>
</reference>
<evidence type="ECO:0000313" key="3">
    <source>
        <dbReference type="EMBL" id="RSM36458.1"/>
    </source>
</evidence>
<dbReference type="AlphaFoldDB" id="A0A428W066"/>
<proteinExistence type="predicted"/>
<dbReference type="OrthoDB" id="5165868at2"/>
<dbReference type="Pfam" id="PF13517">
    <property type="entry name" value="FG-GAP_3"/>
    <property type="match status" value="1"/>
</dbReference>
<feature type="region of interest" description="Disordered" evidence="2">
    <location>
        <begin position="200"/>
        <end position="233"/>
    </location>
</feature>
<sequence>MSLSTGGSLYLAQHSGTVNGAATFRPEKNIANGWQSASLILVTDFLGKDRNNPTELDGLADILFRVPTDNEIYLYVNQGLDSNGNLTFFSWGKLLNDTQAVTSMAAADVTADGFPDLYTTFTDGSARLLDFFAEQDSSGNWIPKWYTITATGADVYDTRLLTDVNDVGFPDLLTRTKATGELDVALHARNWNPAAIGRLRHREPENTRHGLGGSPLGDLAHDGGSGGGNGSAAGTAWLPGVLPAWARAVDERRC</sequence>